<dbReference type="Gene3D" id="2.170.140.10">
    <property type="entry name" value="Chitin binding domain"/>
    <property type="match status" value="15"/>
</dbReference>
<evidence type="ECO:0000256" key="1">
    <source>
        <dbReference type="ARBA" id="ARBA00022669"/>
    </source>
</evidence>
<feature type="domain" description="Chitin-binding type-2" evidence="8">
    <location>
        <begin position="118"/>
        <end position="178"/>
    </location>
</feature>
<keyword evidence="7" id="KW-1133">Transmembrane helix</keyword>
<dbReference type="EMBL" id="JBFDAA010000002">
    <property type="protein sequence ID" value="KAL1139957.1"/>
    <property type="molecule type" value="Genomic_DNA"/>
</dbReference>
<organism evidence="9 10">
    <name type="scientific">Ranatra chinensis</name>
    <dbReference type="NCBI Taxonomy" id="642074"/>
    <lineage>
        <taxon>Eukaryota</taxon>
        <taxon>Metazoa</taxon>
        <taxon>Ecdysozoa</taxon>
        <taxon>Arthropoda</taxon>
        <taxon>Hexapoda</taxon>
        <taxon>Insecta</taxon>
        <taxon>Pterygota</taxon>
        <taxon>Neoptera</taxon>
        <taxon>Paraneoptera</taxon>
        <taxon>Hemiptera</taxon>
        <taxon>Heteroptera</taxon>
        <taxon>Panheteroptera</taxon>
        <taxon>Nepomorpha</taxon>
        <taxon>Nepidae</taxon>
        <taxon>Ranatrinae</taxon>
        <taxon>Ranatra</taxon>
    </lineage>
</organism>
<feature type="domain" description="Chitin-binding type-2" evidence="8">
    <location>
        <begin position="816"/>
        <end position="876"/>
    </location>
</feature>
<dbReference type="InterPro" id="IPR036508">
    <property type="entry name" value="Chitin-bd_dom_sf"/>
</dbReference>
<evidence type="ECO:0000313" key="9">
    <source>
        <dbReference type="EMBL" id="KAL1139957.1"/>
    </source>
</evidence>
<keyword evidence="7" id="KW-0812">Transmembrane</keyword>
<feature type="domain" description="Chitin-binding type-2" evidence="8">
    <location>
        <begin position="351"/>
        <end position="411"/>
    </location>
</feature>
<dbReference type="GO" id="GO:0008061">
    <property type="term" value="F:chitin binding"/>
    <property type="evidence" value="ECO:0007669"/>
    <property type="project" value="UniProtKB-KW"/>
</dbReference>
<feature type="compositionally biased region" description="Pro residues" evidence="6">
    <location>
        <begin position="104"/>
        <end position="115"/>
    </location>
</feature>
<evidence type="ECO:0000256" key="5">
    <source>
        <dbReference type="ARBA" id="ARBA00023180"/>
    </source>
</evidence>
<dbReference type="PANTHER" id="PTHR23301:SF0">
    <property type="entry name" value="CHITIN-BINDING TYPE-2 DOMAIN-CONTAINING PROTEIN-RELATED"/>
    <property type="match status" value="1"/>
</dbReference>
<dbReference type="AlphaFoldDB" id="A0ABD0Z852"/>
<keyword evidence="2" id="KW-0732">Signal</keyword>
<feature type="domain" description="Chitin-binding type-2" evidence="8">
    <location>
        <begin position="891"/>
        <end position="951"/>
    </location>
</feature>
<feature type="transmembrane region" description="Helical" evidence="7">
    <location>
        <begin position="12"/>
        <end position="31"/>
    </location>
</feature>
<dbReference type="Pfam" id="PF01607">
    <property type="entry name" value="CBM_14"/>
    <property type="match status" value="15"/>
</dbReference>
<feature type="domain" description="Chitin-binding type-2" evidence="8">
    <location>
        <begin position="507"/>
        <end position="567"/>
    </location>
</feature>
<evidence type="ECO:0000256" key="6">
    <source>
        <dbReference type="SAM" id="MobiDB-lite"/>
    </source>
</evidence>
<proteinExistence type="predicted"/>
<evidence type="ECO:0000256" key="3">
    <source>
        <dbReference type="ARBA" id="ARBA00022737"/>
    </source>
</evidence>
<dbReference type="PANTHER" id="PTHR23301">
    <property type="entry name" value="CHITIN BINDING PERITROPHIN-A"/>
    <property type="match status" value="1"/>
</dbReference>
<feature type="domain" description="Chitin-binding type-2" evidence="8">
    <location>
        <begin position="428"/>
        <end position="488"/>
    </location>
</feature>
<feature type="domain" description="Chitin-binding type-2" evidence="8">
    <location>
        <begin position="1047"/>
        <end position="1107"/>
    </location>
</feature>
<feature type="region of interest" description="Disordered" evidence="6">
    <location>
        <begin position="104"/>
        <end position="123"/>
    </location>
</feature>
<feature type="region of interest" description="Disordered" evidence="6">
    <location>
        <begin position="487"/>
        <end position="514"/>
    </location>
</feature>
<dbReference type="InterPro" id="IPR051940">
    <property type="entry name" value="Chitin_bind-dev_reg"/>
</dbReference>
<feature type="compositionally biased region" description="Pro residues" evidence="6">
    <location>
        <begin position="181"/>
        <end position="194"/>
    </location>
</feature>
<evidence type="ECO:0000313" key="10">
    <source>
        <dbReference type="Proteomes" id="UP001558652"/>
    </source>
</evidence>
<protein>
    <recommendedName>
        <fullName evidence="8">Chitin-binding type-2 domain-containing protein</fullName>
    </recommendedName>
</protein>
<evidence type="ECO:0000259" key="8">
    <source>
        <dbReference type="PROSITE" id="PS50940"/>
    </source>
</evidence>
<feature type="region of interest" description="Disordered" evidence="6">
    <location>
        <begin position="178"/>
        <end position="200"/>
    </location>
</feature>
<keyword evidence="7" id="KW-0472">Membrane</keyword>
<feature type="domain" description="Chitin-binding type-2" evidence="8">
    <location>
        <begin position="274"/>
        <end position="334"/>
    </location>
</feature>
<accession>A0ABD0Z852</accession>
<feature type="domain" description="Chitin-binding type-2" evidence="8">
    <location>
        <begin position="660"/>
        <end position="720"/>
    </location>
</feature>
<dbReference type="InterPro" id="IPR002557">
    <property type="entry name" value="Chitin-bd_dom"/>
</dbReference>
<evidence type="ECO:0000256" key="2">
    <source>
        <dbReference type="ARBA" id="ARBA00022729"/>
    </source>
</evidence>
<feature type="compositionally biased region" description="Pro residues" evidence="6">
    <location>
        <begin position="414"/>
        <end position="427"/>
    </location>
</feature>
<feature type="domain" description="Chitin-binding type-2" evidence="8">
    <location>
        <begin position="972"/>
        <end position="1032"/>
    </location>
</feature>
<dbReference type="SMART" id="SM00494">
    <property type="entry name" value="ChtBD2"/>
    <property type="match status" value="15"/>
</dbReference>
<keyword evidence="3" id="KW-0677">Repeat</keyword>
<dbReference type="Proteomes" id="UP001558652">
    <property type="component" value="Unassembled WGS sequence"/>
</dbReference>
<gene>
    <name evidence="9" type="ORF">AAG570_006934</name>
</gene>
<reference evidence="9 10" key="1">
    <citation type="submission" date="2024-07" db="EMBL/GenBank/DDBJ databases">
        <title>Chromosome-level genome assembly of the water stick insect Ranatra chinensis (Heteroptera: Nepidae).</title>
        <authorList>
            <person name="Liu X."/>
        </authorList>
    </citation>
    <scope>NUCLEOTIDE SEQUENCE [LARGE SCALE GENOMIC DNA]</scope>
    <source>
        <strain evidence="9">Cailab_2021Rc</strain>
        <tissue evidence="9">Muscle</tissue>
    </source>
</reference>
<dbReference type="SUPFAM" id="SSF57625">
    <property type="entry name" value="Invertebrate chitin-binding proteins"/>
    <property type="match status" value="15"/>
</dbReference>
<feature type="domain" description="Chitin-binding type-2" evidence="8">
    <location>
        <begin position="41"/>
        <end position="101"/>
    </location>
</feature>
<name>A0ABD0Z852_9HEMI</name>
<feature type="domain" description="Chitin-binding type-2" evidence="8">
    <location>
        <begin position="584"/>
        <end position="644"/>
    </location>
</feature>
<feature type="region of interest" description="Disordered" evidence="6">
    <location>
        <begin position="254"/>
        <end position="281"/>
    </location>
</feature>
<feature type="region of interest" description="Disordered" evidence="6">
    <location>
        <begin position="412"/>
        <end position="433"/>
    </location>
</feature>
<feature type="domain" description="Chitin-binding type-2" evidence="8">
    <location>
        <begin position="195"/>
        <end position="255"/>
    </location>
</feature>
<keyword evidence="10" id="KW-1185">Reference proteome</keyword>
<evidence type="ECO:0000256" key="7">
    <source>
        <dbReference type="SAM" id="Phobius"/>
    </source>
</evidence>
<keyword evidence="5" id="KW-0325">Glycoprotein</keyword>
<keyword evidence="4" id="KW-1015">Disulfide bond</keyword>
<feature type="region of interest" description="Disordered" evidence="6">
    <location>
        <begin position="800"/>
        <end position="821"/>
    </location>
</feature>
<evidence type="ECO:0000256" key="4">
    <source>
        <dbReference type="ARBA" id="ARBA00023157"/>
    </source>
</evidence>
<feature type="domain" description="Chitin-binding type-2" evidence="8">
    <location>
        <begin position="739"/>
        <end position="799"/>
    </location>
</feature>
<sequence length="1178" mass="128692">MMTILDYPVNILYLLYIVPVIVVLIACAVRGDVVFQSHLDHPDCPQIDPKGHTVMLPYPGDCTKFYMCDHGKAIPWLCPAGTHFNTKTSQCDWPHVAGCIQPPTQKPPVTPPPVKPEITQCPKEDPKDRTIMLPYPGDCTMFYMCNHGVAIPWNCPGGTHFNSKTSLCDWPHVAGCQQPATPSPPPDTKPPPLPSGKCPAVDPKDRTIMLPYPGDCTKFFMCNHGKAIPWSCPAGTHFNPKTSLCDWPHAAGCTGSPSNPQEPATPAPPVRPGEGMCPKEDPKDRTIMLPFPGDCTKFYMCNHGKAIPWLCPAGTHFNSKTSLCDWPHIAGCMQKPCPKPTAVPPPVKPEITQCPKEDPKDRTIMLPYPGDCTMFYMCNHGVAIPWNCPGGTHFNSKTSLCDWPHVAGCQQPAKPSPPPDTKPPPLPSGKCPAVDPKDRTIMLPYPGDCTKFFMCNHGKAIPWSCPAGTHFNPKTSLCDWPHAAGCTGSPSNPQEPATPAPPVRPGEGMCPKEDPKDRTIMLPFPGDCTKFYMCNHGKAIPWLCPAGTHFNSKTSLCDWPHVAGCMQKPRPKPSVTPPPVKPEITQCPKEDPKDRTIMLPYPGDCTKFYMCNHGQAIMWNCPGGTHFNKKTSMCDWPSAAGCVQPPRPTQPSVTLPPPVAGNCPNVDPKDRTIMLPFPGDCTKFYMCNHGKAIPWSCPAGTHFNSKTSLCDWPHAAGCTDITTNLQQPTTERQPLYPAGNHCPKVDPKDRTVMLPYPGDCTKFYMCNHGKAIPWLCPVGTHFNVKTSLCDWPHAAGCSQRPTVQPPPPSPTSSGNPGQCPKVDPKDRTIMLPFPGDCTKFYMCNHGRAIPWNCPGGTYFNAKLSVCDWPNQSGCVQPTRPPTPPTVRPPVPGQCPSVDPKNYTVMFPYPGDCTKFYMCNHGSAIPWSCPAGTYFNAKLSICDWPSKSGCVQPPVVPTTPAPPTVIQPPVPVPSTCPKVDPKDHTVMFPYPGDCNKYFVCNHGKAIPWSCPGGTHFSAKLSVCVWPAQSGCVQEPPPPPQPKPDEAVSSQCPSTDFKDKTIMLPNPRDCTKYYVCNHGKAIPWDCPAGTHFNRVSSVCDWPASAGCAAAKPPQGQSPWRCPSSPPPDQPTRYLYAYPGNCKLFFMCVNGMAHVKVCPSNMHFNDHLMVCDWIHNAGCQH</sequence>
<keyword evidence="1" id="KW-0147">Chitin-binding</keyword>
<dbReference type="PROSITE" id="PS50940">
    <property type="entry name" value="CHIT_BIND_II"/>
    <property type="match status" value="15"/>
</dbReference>
<feature type="domain" description="Chitin-binding type-2" evidence="8">
    <location>
        <begin position="1116"/>
        <end position="1178"/>
    </location>
</feature>
<comment type="caution">
    <text evidence="9">The sequence shown here is derived from an EMBL/GenBank/DDBJ whole genome shotgun (WGS) entry which is preliminary data.</text>
</comment>